<sequence>MNKVFNGMLHTGHFPEEWKRGKIITISKAGKNPRKPKNIRPITLLSPVAKTFERALLIKLRLFLTQRQEQYGFRSGHSTTLAVAVLLDMEKAFDRV</sequence>
<organism evidence="2 3">
    <name type="scientific">Eumeta variegata</name>
    <name type="common">Bagworm moth</name>
    <name type="synonym">Eumeta japonica</name>
    <dbReference type="NCBI Taxonomy" id="151549"/>
    <lineage>
        <taxon>Eukaryota</taxon>
        <taxon>Metazoa</taxon>
        <taxon>Ecdysozoa</taxon>
        <taxon>Arthropoda</taxon>
        <taxon>Hexapoda</taxon>
        <taxon>Insecta</taxon>
        <taxon>Pterygota</taxon>
        <taxon>Neoptera</taxon>
        <taxon>Endopterygota</taxon>
        <taxon>Lepidoptera</taxon>
        <taxon>Glossata</taxon>
        <taxon>Ditrysia</taxon>
        <taxon>Tineoidea</taxon>
        <taxon>Psychidae</taxon>
        <taxon>Oiketicinae</taxon>
        <taxon>Eumeta</taxon>
    </lineage>
</organism>
<dbReference type="InterPro" id="IPR000477">
    <property type="entry name" value="RT_dom"/>
</dbReference>
<keyword evidence="2" id="KW-0695">RNA-directed DNA polymerase</keyword>
<reference evidence="2 3" key="1">
    <citation type="journal article" date="2019" name="Commun. Biol.">
        <title>The bagworm genome reveals a unique fibroin gene that provides high tensile strength.</title>
        <authorList>
            <person name="Kono N."/>
            <person name="Nakamura H."/>
            <person name="Ohtoshi R."/>
            <person name="Tomita M."/>
            <person name="Numata K."/>
            <person name="Arakawa K."/>
        </authorList>
    </citation>
    <scope>NUCLEOTIDE SEQUENCE [LARGE SCALE GENOMIC DNA]</scope>
</reference>
<proteinExistence type="predicted"/>
<evidence type="ECO:0000259" key="1">
    <source>
        <dbReference type="PROSITE" id="PS50878"/>
    </source>
</evidence>
<name>A0A4C1TQX5_EUMVA</name>
<protein>
    <submittedName>
        <fullName evidence="2">Probable RNA-directed DNA polymerase from transposon X-element</fullName>
    </submittedName>
</protein>
<gene>
    <name evidence="2" type="ORF">EVAR_9973_1</name>
</gene>
<evidence type="ECO:0000313" key="2">
    <source>
        <dbReference type="EMBL" id="GBP16392.1"/>
    </source>
</evidence>
<dbReference type="PROSITE" id="PS50878">
    <property type="entry name" value="RT_POL"/>
    <property type="match status" value="1"/>
</dbReference>
<dbReference type="PANTHER" id="PTHR19446">
    <property type="entry name" value="REVERSE TRANSCRIPTASES"/>
    <property type="match status" value="1"/>
</dbReference>
<dbReference type="AlphaFoldDB" id="A0A4C1TQX5"/>
<keyword evidence="2" id="KW-0548">Nucleotidyltransferase</keyword>
<dbReference type="EMBL" id="BGZK01000079">
    <property type="protein sequence ID" value="GBP16392.1"/>
    <property type="molecule type" value="Genomic_DNA"/>
</dbReference>
<keyword evidence="3" id="KW-1185">Reference proteome</keyword>
<feature type="domain" description="Reverse transcriptase" evidence="1">
    <location>
        <begin position="7"/>
        <end position="96"/>
    </location>
</feature>
<keyword evidence="2" id="KW-0808">Transferase</keyword>
<dbReference type="OrthoDB" id="425379at2759"/>
<evidence type="ECO:0000313" key="3">
    <source>
        <dbReference type="Proteomes" id="UP000299102"/>
    </source>
</evidence>
<dbReference type="GO" id="GO:0003964">
    <property type="term" value="F:RNA-directed DNA polymerase activity"/>
    <property type="evidence" value="ECO:0007669"/>
    <property type="project" value="UniProtKB-KW"/>
</dbReference>
<dbReference type="Proteomes" id="UP000299102">
    <property type="component" value="Unassembled WGS sequence"/>
</dbReference>
<accession>A0A4C1TQX5</accession>
<comment type="caution">
    <text evidence="2">The sequence shown here is derived from an EMBL/GenBank/DDBJ whole genome shotgun (WGS) entry which is preliminary data.</text>
</comment>